<name>A0A2X1Q5S4_KLEPN</name>
<dbReference type="AlphaFoldDB" id="A0A2X1Q5S4"/>
<protein>
    <submittedName>
        <fullName evidence="1">Uncharacterized protein</fullName>
    </submittedName>
</protein>
<accession>A0A2X1Q5S4</accession>
<organism evidence="1 2">
    <name type="scientific">Klebsiella pneumoniae</name>
    <dbReference type="NCBI Taxonomy" id="573"/>
    <lineage>
        <taxon>Bacteria</taxon>
        <taxon>Pseudomonadati</taxon>
        <taxon>Pseudomonadota</taxon>
        <taxon>Gammaproteobacteria</taxon>
        <taxon>Enterobacterales</taxon>
        <taxon>Enterobacteriaceae</taxon>
        <taxon>Klebsiella/Raoultella group</taxon>
        <taxon>Klebsiella</taxon>
        <taxon>Klebsiella pneumoniae complex</taxon>
    </lineage>
</organism>
<dbReference type="Proteomes" id="UP000251123">
    <property type="component" value="Unassembled WGS sequence"/>
</dbReference>
<reference evidence="1 2" key="1">
    <citation type="submission" date="2018-06" db="EMBL/GenBank/DDBJ databases">
        <authorList>
            <consortium name="Pathogen Informatics"/>
            <person name="Doyle S."/>
        </authorList>
    </citation>
    <scope>NUCLEOTIDE SEQUENCE [LARGE SCALE GENOMIC DNA]</scope>
    <source>
        <strain evidence="1 2">NCTC9601</strain>
    </source>
</reference>
<gene>
    <name evidence="1" type="ORF">NCTC9601_00380</name>
</gene>
<sequence length="172" mass="19585">MPDANRPLQRVVMRDDKRQMVTARHHKAIVHPFTLYRFTAAIYDARTCQRLLTQMLTDVIQAKWRFGLILFRFQRHITPALASLRPPPKTLTGAGTEAPAKGIAQPAEPTRQFKELQKRSLFKPHQRIVCPSRIAPPLHAEPSLFKLGYAVTNVIDFAENMAAPKHCRASVR</sequence>
<proteinExistence type="predicted"/>
<dbReference type="EMBL" id="UASN01000002">
    <property type="protein sequence ID" value="SPX51805.1"/>
    <property type="molecule type" value="Genomic_DNA"/>
</dbReference>
<evidence type="ECO:0000313" key="2">
    <source>
        <dbReference type="Proteomes" id="UP000251123"/>
    </source>
</evidence>
<evidence type="ECO:0000313" key="1">
    <source>
        <dbReference type="EMBL" id="SPX51805.1"/>
    </source>
</evidence>